<feature type="region of interest" description="Disordered" evidence="2">
    <location>
        <begin position="116"/>
        <end position="142"/>
    </location>
</feature>
<keyword evidence="1" id="KW-0106">Calcium</keyword>
<dbReference type="InterPro" id="IPR018247">
    <property type="entry name" value="EF_Hand_1_Ca_BS"/>
</dbReference>
<feature type="compositionally biased region" description="Pro residues" evidence="2">
    <location>
        <begin position="119"/>
        <end position="142"/>
    </location>
</feature>
<accession>A0AA88YFG3</accession>
<feature type="transmembrane region" description="Helical" evidence="3">
    <location>
        <begin position="20"/>
        <end position="39"/>
    </location>
</feature>
<sequence>MNLIKGRISSPVYQALSNHYVPMKIAWILLVSLFCLYLVSEVESWRRIRLRLRRIGPRIRLRRIVRTVRVSRVFRIPRVRLRRLPGLGTLIGVPILDKVIKLPKIRFRLSRIFRKRKNNPPPDLPPALPPPGPEPGPEPEPTLPTCPEICAGNCPEKCTSWNCPCQWVCPTTCEIFSKEEFLWPYKGFPAPLPCDFHQYDADNNTLISPSELAYQVRRRARDVNNMMVFNKMDVDRDGNLTQDEFDSLLLLKDCEDQTTG</sequence>
<keyword evidence="6" id="KW-1185">Reference proteome</keyword>
<dbReference type="SUPFAM" id="SSF47473">
    <property type="entry name" value="EF-hand"/>
    <property type="match status" value="1"/>
</dbReference>
<organism evidence="5 6">
    <name type="scientific">Pinctada imbricata</name>
    <name type="common">Atlantic pearl-oyster</name>
    <name type="synonym">Pinctada martensii</name>
    <dbReference type="NCBI Taxonomy" id="66713"/>
    <lineage>
        <taxon>Eukaryota</taxon>
        <taxon>Metazoa</taxon>
        <taxon>Spiralia</taxon>
        <taxon>Lophotrochozoa</taxon>
        <taxon>Mollusca</taxon>
        <taxon>Bivalvia</taxon>
        <taxon>Autobranchia</taxon>
        <taxon>Pteriomorphia</taxon>
        <taxon>Pterioida</taxon>
        <taxon>Pterioidea</taxon>
        <taxon>Pteriidae</taxon>
        <taxon>Pinctada</taxon>
    </lineage>
</organism>
<feature type="domain" description="EF-hand" evidence="4">
    <location>
        <begin position="228"/>
        <end position="255"/>
    </location>
</feature>
<evidence type="ECO:0000259" key="4">
    <source>
        <dbReference type="PROSITE" id="PS50222"/>
    </source>
</evidence>
<dbReference type="PROSITE" id="PS00018">
    <property type="entry name" value="EF_HAND_1"/>
    <property type="match status" value="1"/>
</dbReference>
<comment type="caution">
    <text evidence="5">The sequence shown here is derived from an EMBL/GenBank/DDBJ whole genome shotgun (WGS) entry which is preliminary data.</text>
</comment>
<gene>
    <name evidence="5" type="ORF">FSP39_016901</name>
</gene>
<dbReference type="Proteomes" id="UP001186944">
    <property type="component" value="Unassembled WGS sequence"/>
</dbReference>
<dbReference type="InterPro" id="IPR002048">
    <property type="entry name" value="EF_hand_dom"/>
</dbReference>
<evidence type="ECO:0000313" key="5">
    <source>
        <dbReference type="EMBL" id="KAK3098178.1"/>
    </source>
</evidence>
<dbReference type="EMBL" id="VSWD01000007">
    <property type="protein sequence ID" value="KAK3098178.1"/>
    <property type="molecule type" value="Genomic_DNA"/>
</dbReference>
<dbReference type="Gene3D" id="1.10.238.10">
    <property type="entry name" value="EF-hand"/>
    <property type="match status" value="1"/>
</dbReference>
<keyword evidence="3" id="KW-1133">Transmembrane helix</keyword>
<evidence type="ECO:0000256" key="1">
    <source>
        <dbReference type="ARBA" id="ARBA00022837"/>
    </source>
</evidence>
<dbReference type="GO" id="GO:0005509">
    <property type="term" value="F:calcium ion binding"/>
    <property type="evidence" value="ECO:0007669"/>
    <property type="project" value="InterPro"/>
</dbReference>
<dbReference type="AlphaFoldDB" id="A0AA88YFG3"/>
<keyword evidence="3" id="KW-0812">Transmembrane</keyword>
<name>A0AA88YFG3_PINIB</name>
<dbReference type="PROSITE" id="PS50222">
    <property type="entry name" value="EF_HAND_2"/>
    <property type="match status" value="1"/>
</dbReference>
<dbReference type="InterPro" id="IPR011992">
    <property type="entry name" value="EF-hand-dom_pair"/>
</dbReference>
<reference evidence="5" key="1">
    <citation type="submission" date="2019-08" db="EMBL/GenBank/DDBJ databases">
        <title>The improved chromosome-level genome for the pearl oyster Pinctada fucata martensii using PacBio sequencing and Hi-C.</title>
        <authorList>
            <person name="Zheng Z."/>
        </authorList>
    </citation>
    <scope>NUCLEOTIDE SEQUENCE</scope>
    <source>
        <strain evidence="5">ZZ-2019</strain>
        <tissue evidence="5">Adductor muscle</tissue>
    </source>
</reference>
<protein>
    <recommendedName>
        <fullName evidence="4">EF-hand domain-containing protein</fullName>
    </recommendedName>
</protein>
<proteinExistence type="predicted"/>
<evidence type="ECO:0000313" key="6">
    <source>
        <dbReference type="Proteomes" id="UP001186944"/>
    </source>
</evidence>
<keyword evidence="3" id="KW-0472">Membrane</keyword>
<evidence type="ECO:0000256" key="2">
    <source>
        <dbReference type="SAM" id="MobiDB-lite"/>
    </source>
</evidence>
<evidence type="ECO:0000256" key="3">
    <source>
        <dbReference type="SAM" id="Phobius"/>
    </source>
</evidence>